<evidence type="ECO:0000256" key="1">
    <source>
        <dbReference type="ARBA" id="ARBA00022603"/>
    </source>
</evidence>
<dbReference type="GO" id="GO:0008757">
    <property type="term" value="F:S-adenosylmethionine-dependent methyltransferase activity"/>
    <property type="evidence" value="ECO:0007669"/>
    <property type="project" value="TreeGrafter"/>
</dbReference>
<keyword evidence="1" id="KW-0489">Methyltransferase</keyword>
<protein>
    <recommendedName>
        <fullName evidence="8">Catechol O-methyltransferase</fullName>
    </recommendedName>
</protein>
<dbReference type="InterPro" id="IPR029063">
    <property type="entry name" value="SAM-dependent_MTases_sf"/>
</dbReference>
<dbReference type="Proteomes" id="UP000694404">
    <property type="component" value="Unplaced"/>
</dbReference>
<dbReference type="SUPFAM" id="SSF53335">
    <property type="entry name" value="S-adenosyl-L-methionine-dependent methyltransferases"/>
    <property type="match status" value="1"/>
</dbReference>
<dbReference type="InterPro" id="IPR002935">
    <property type="entry name" value="SAM_O-MeTrfase"/>
</dbReference>
<feature type="transmembrane region" description="Helical" evidence="5">
    <location>
        <begin position="7"/>
        <end position="31"/>
    </location>
</feature>
<proteinExistence type="inferred from homology"/>
<organism evidence="6 7">
    <name type="scientific">Chelonoidis abingdonii</name>
    <name type="common">Abingdon island giant tortoise</name>
    <name type="synonym">Testudo abingdonii</name>
    <dbReference type="NCBI Taxonomy" id="106734"/>
    <lineage>
        <taxon>Eukaryota</taxon>
        <taxon>Metazoa</taxon>
        <taxon>Chordata</taxon>
        <taxon>Craniata</taxon>
        <taxon>Vertebrata</taxon>
        <taxon>Euteleostomi</taxon>
        <taxon>Archelosauria</taxon>
        <taxon>Testudinata</taxon>
        <taxon>Testudines</taxon>
        <taxon>Cryptodira</taxon>
        <taxon>Durocryptodira</taxon>
        <taxon>Testudinoidea</taxon>
        <taxon>Testudinidae</taxon>
        <taxon>Chelonoidis</taxon>
    </lineage>
</organism>
<evidence type="ECO:0000256" key="5">
    <source>
        <dbReference type="SAM" id="Phobius"/>
    </source>
</evidence>
<keyword evidence="5" id="KW-0812">Transmembrane</keyword>
<reference evidence="6" key="1">
    <citation type="submission" date="2025-08" db="UniProtKB">
        <authorList>
            <consortium name="Ensembl"/>
        </authorList>
    </citation>
    <scope>IDENTIFICATION</scope>
</reference>
<keyword evidence="2" id="KW-0808">Transferase</keyword>
<dbReference type="PANTHER" id="PTHR10509:SF14">
    <property type="entry name" value="CAFFEOYL-COA O-METHYLTRANSFERASE 3-RELATED"/>
    <property type="match status" value="1"/>
</dbReference>
<dbReference type="Ensembl" id="ENSCABT00000002073.1">
    <property type="protein sequence ID" value="ENSCABP00000001913.1"/>
    <property type="gene ID" value="ENSCABG00000001535.1"/>
</dbReference>
<evidence type="ECO:0000256" key="4">
    <source>
        <dbReference type="ARBA" id="ARBA00023453"/>
    </source>
</evidence>
<dbReference type="GO" id="GO:0032259">
    <property type="term" value="P:methylation"/>
    <property type="evidence" value="ECO:0007669"/>
    <property type="project" value="UniProtKB-KW"/>
</dbReference>
<evidence type="ECO:0000256" key="2">
    <source>
        <dbReference type="ARBA" id="ARBA00022679"/>
    </source>
</evidence>
<feature type="transmembrane region" description="Helical" evidence="5">
    <location>
        <begin position="51"/>
        <end position="74"/>
    </location>
</feature>
<name>A0A8C0IK18_CHEAB</name>
<accession>A0A8C0IK18</accession>
<dbReference type="GO" id="GO:0008171">
    <property type="term" value="F:O-methyltransferase activity"/>
    <property type="evidence" value="ECO:0007669"/>
    <property type="project" value="InterPro"/>
</dbReference>
<dbReference type="Pfam" id="PF01596">
    <property type="entry name" value="Methyltransf_3"/>
    <property type="match status" value="1"/>
</dbReference>
<dbReference type="Gene3D" id="3.40.50.150">
    <property type="entry name" value="Vaccinia Virus protein VP39"/>
    <property type="match status" value="1"/>
</dbReference>
<dbReference type="PROSITE" id="PS51682">
    <property type="entry name" value="SAM_OMT_I"/>
    <property type="match status" value="1"/>
</dbReference>
<keyword evidence="5" id="KW-0472">Membrane</keyword>
<evidence type="ECO:0000256" key="3">
    <source>
        <dbReference type="ARBA" id="ARBA00022691"/>
    </source>
</evidence>
<sequence>VLTVGQVLVLSKLMTLGVVFMCKAIALNLFLDSFFPDVAIFSMIHRCSEALFVLSLIWLFYSILSTGQVLRMFVHMVGAKRILLIGRLKGYSILAMKEALPDDGKITSCAVEPYLGVKSQEASDYSSHYFLTSFIFLQELVAVGEHFDIIFIDAAQRSAVNYYNFVMDNHLLRMDGVICVENTLMKGQVYLENISDENVLAVRNLNNVINSDPREKPPSLTPHTSLPFKVKNSLSTFQTELAGG</sequence>
<evidence type="ECO:0008006" key="8">
    <source>
        <dbReference type="Google" id="ProtNLM"/>
    </source>
</evidence>
<evidence type="ECO:0000313" key="6">
    <source>
        <dbReference type="Ensembl" id="ENSCABP00000001913.1"/>
    </source>
</evidence>
<keyword evidence="3" id="KW-0949">S-adenosyl-L-methionine</keyword>
<dbReference type="InterPro" id="IPR050362">
    <property type="entry name" value="Cation-dep_OMT"/>
</dbReference>
<comment type="similarity">
    <text evidence="4">Belongs to the class I-like SAM-binding methyltransferase superfamily. Cation-dependent O-methyltransferase family.</text>
</comment>
<dbReference type="AlphaFoldDB" id="A0A8C0IK18"/>
<keyword evidence="5" id="KW-1133">Transmembrane helix</keyword>
<reference evidence="6" key="2">
    <citation type="submission" date="2025-09" db="UniProtKB">
        <authorList>
            <consortium name="Ensembl"/>
        </authorList>
    </citation>
    <scope>IDENTIFICATION</scope>
</reference>
<keyword evidence="7" id="KW-1185">Reference proteome</keyword>
<dbReference type="PANTHER" id="PTHR10509">
    <property type="entry name" value="O-METHYLTRANSFERASE-RELATED"/>
    <property type="match status" value="1"/>
</dbReference>
<dbReference type="GeneTree" id="ENSGT00390000004409"/>
<evidence type="ECO:0000313" key="7">
    <source>
        <dbReference type="Proteomes" id="UP000694404"/>
    </source>
</evidence>